<dbReference type="EMBL" id="BAAAJE010000002">
    <property type="protein sequence ID" value="GAA1129960.1"/>
    <property type="molecule type" value="Genomic_DNA"/>
</dbReference>
<evidence type="ECO:0000313" key="6">
    <source>
        <dbReference type="Proteomes" id="UP001499979"/>
    </source>
</evidence>
<keyword evidence="2" id="KW-0805">Transcription regulation</keyword>
<dbReference type="RefSeq" id="WP_343905741.1">
    <property type="nucleotide sequence ID" value="NZ_BAAAJE010000002.1"/>
</dbReference>
<evidence type="ECO:0000256" key="1">
    <source>
        <dbReference type="ARBA" id="ARBA00011046"/>
    </source>
</evidence>
<dbReference type="PIRSF" id="PIRSF019455">
    <property type="entry name" value="CopR_AtkY"/>
    <property type="match status" value="1"/>
</dbReference>
<dbReference type="InterPro" id="IPR036388">
    <property type="entry name" value="WH-like_DNA-bd_sf"/>
</dbReference>
<sequence>MRPFGDLEAAIMRVVWEHGEPISVRVIVDRLNEEREVAYTTVITVAERLREKGLLTRVRRGRAFLYQACLSADDYSAELMRQALNSAESRSATLLRFAGQLSIAEADSLRAALAESQRNDTAEELE</sequence>
<evidence type="ECO:0000313" key="5">
    <source>
        <dbReference type="EMBL" id="GAA1129960.1"/>
    </source>
</evidence>
<dbReference type="Gene3D" id="1.10.10.10">
    <property type="entry name" value="Winged helix-like DNA-binding domain superfamily/Winged helix DNA-binding domain"/>
    <property type="match status" value="1"/>
</dbReference>
<dbReference type="InterPro" id="IPR036390">
    <property type="entry name" value="WH_DNA-bd_sf"/>
</dbReference>
<dbReference type="Proteomes" id="UP001499979">
    <property type="component" value="Unassembled WGS sequence"/>
</dbReference>
<keyword evidence="3" id="KW-0238">DNA-binding</keyword>
<dbReference type="InterPro" id="IPR005650">
    <property type="entry name" value="BlaI_family"/>
</dbReference>
<evidence type="ECO:0000256" key="4">
    <source>
        <dbReference type="ARBA" id="ARBA00023163"/>
    </source>
</evidence>
<protein>
    <submittedName>
        <fullName evidence="5">BlaI/MecI/CopY family transcriptional regulator</fullName>
    </submittedName>
</protein>
<comment type="similarity">
    <text evidence="1">Belongs to the BlaI transcriptional regulatory family.</text>
</comment>
<dbReference type="Gene3D" id="6.10.140.850">
    <property type="match status" value="1"/>
</dbReference>
<reference evidence="5 6" key="1">
    <citation type="journal article" date="2019" name="Int. J. Syst. Evol. Microbiol.">
        <title>The Global Catalogue of Microorganisms (GCM) 10K type strain sequencing project: providing services to taxonomists for standard genome sequencing and annotation.</title>
        <authorList>
            <consortium name="The Broad Institute Genomics Platform"/>
            <consortium name="The Broad Institute Genome Sequencing Center for Infectious Disease"/>
            <person name="Wu L."/>
            <person name="Ma J."/>
        </authorList>
    </citation>
    <scope>NUCLEOTIDE SEQUENCE [LARGE SCALE GENOMIC DNA]</scope>
    <source>
        <strain evidence="5 6">JCM 11813</strain>
    </source>
</reference>
<name>A0ABN1UA29_9ACTN</name>
<dbReference type="Pfam" id="PF03965">
    <property type="entry name" value="Penicillinase_R"/>
    <property type="match status" value="1"/>
</dbReference>
<proteinExistence type="inferred from homology"/>
<accession>A0ABN1UA29</accession>
<keyword evidence="6" id="KW-1185">Reference proteome</keyword>
<evidence type="ECO:0000256" key="2">
    <source>
        <dbReference type="ARBA" id="ARBA00023015"/>
    </source>
</evidence>
<comment type="caution">
    <text evidence="5">The sequence shown here is derived from an EMBL/GenBank/DDBJ whole genome shotgun (WGS) entry which is preliminary data.</text>
</comment>
<evidence type="ECO:0000256" key="3">
    <source>
        <dbReference type="ARBA" id="ARBA00023125"/>
    </source>
</evidence>
<organism evidence="5 6">
    <name type="scientific">Nocardioides aquiterrae</name>
    <dbReference type="NCBI Taxonomy" id="203799"/>
    <lineage>
        <taxon>Bacteria</taxon>
        <taxon>Bacillati</taxon>
        <taxon>Actinomycetota</taxon>
        <taxon>Actinomycetes</taxon>
        <taxon>Propionibacteriales</taxon>
        <taxon>Nocardioidaceae</taxon>
        <taxon>Nocardioides</taxon>
    </lineage>
</organism>
<gene>
    <name evidence="5" type="ORF">GCM10009606_07300</name>
</gene>
<dbReference type="SUPFAM" id="SSF46785">
    <property type="entry name" value="Winged helix' DNA-binding domain"/>
    <property type="match status" value="1"/>
</dbReference>
<keyword evidence="4" id="KW-0804">Transcription</keyword>